<keyword evidence="4" id="KW-0963">Cytoplasm</keyword>
<keyword evidence="7" id="KW-0560">Oxidoreductase</keyword>
<dbReference type="Gene3D" id="3.30.390.120">
    <property type="match status" value="1"/>
</dbReference>
<dbReference type="SUPFAM" id="SSF51905">
    <property type="entry name" value="FAD/NAD(P)-binding domain"/>
    <property type="match status" value="1"/>
</dbReference>
<dbReference type="Proteomes" id="UP001155163">
    <property type="component" value="Unassembled WGS sequence"/>
</dbReference>
<dbReference type="InterPro" id="IPR041364">
    <property type="entry name" value="Rbx-bd"/>
</dbReference>
<dbReference type="PRINTS" id="PR00368">
    <property type="entry name" value="FADPNR"/>
</dbReference>
<evidence type="ECO:0000256" key="5">
    <source>
        <dbReference type="ARBA" id="ARBA00022630"/>
    </source>
</evidence>
<feature type="domain" description="Rubredoxin binding" evidence="10">
    <location>
        <begin position="307"/>
        <end position="377"/>
    </location>
</feature>
<dbReference type="InterPro" id="IPR023753">
    <property type="entry name" value="FAD/NAD-binding_dom"/>
</dbReference>
<protein>
    <submittedName>
        <fullName evidence="11">FAD-dependent oxidoreductase</fullName>
    </submittedName>
</protein>
<sequence>MSAPVVIVGTGLAGYNLAREFRKLDSETPLLLITADDGRSYSKPMLSTGFGKNKDADGLSMAEPGTMAETLKAEVRTHTRITGIDPGHQRLWIGEESVPYRDLILAWGAETVRVPVEGDASALIFPINDLEDYARFRVAAAGKRRVLLLGAGLIGCEFANDLILGGYEVELVAPCEQVMPTLLHPAAAAAVQAGLESLGARFHLGPVLNRLQQAGDGLEAHLSDGQVIPCDLVVSAIGLRPRIDLAAAAGLVVNRGVVVDRQLQSSHANIYALGDCAEVDGLNLLYVMPLMSCARALAQTLAGTPTAVSYGPMPITVKTPVCPLVVSPPPKGREGVWTAEGQGADIKALCRDADGHLLGYALTGAAVMEKLALNKELPPLLA</sequence>
<evidence type="ECO:0000256" key="8">
    <source>
        <dbReference type="ARBA" id="ARBA00023027"/>
    </source>
</evidence>
<evidence type="ECO:0000256" key="2">
    <source>
        <dbReference type="ARBA" id="ARBA00004496"/>
    </source>
</evidence>
<feature type="domain" description="FAD/NAD(P)-binding" evidence="9">
    <location>
        <begin position="5"/>
        <end position="285"/>
    </location>
</feature>
<keyword evidence="8" id="KW-0520">NAD</keyword>
<evidence type="ECO:0000256" key="7">
    <source>
        <dbReference type="ARBA" id="ARBA00023002"/>
    </source>
</evidence>
<evidence type="ECO:0000256" key="3">
    <source>
        <dbReference type="ARBA" id="ARBA00006442"/>
    </source>
</evidence>
<dbReference type="Pfam" id="PF07992">
    <property type="entry name" value="Pyr_redox_2"/>
    <property type="match status" value="1"/>
</dbReference>
<evidence type="ECO:0000259" key="10">
    <source>
        <dbReference type="Pfam" id="PF18113"/>
    </source>
</evidence>
<dbReference type="PANTHER" id="PTHR43429">
    <property type="entry name" value="PYRIDINE NUCLEOTIDE-DISULFIDE OXIDOREDUCTASE DOMAIN-CONTAINING"/>
    <property type="match status" value="1"/>
</dbReference>
<proteinExistence type="inferred from homology"/>
<reference evidence="11 12" key="1">
    <citation type="journal article" date="2022" name="Int. J. Syst. Evol. Microbiol.">
        <title>Pseudomonas aegrilactucae sp. nov. and Pseudomonas morbosilactucae sp. nov., pathogens causing bacterial rot of lettuce in Japan.</title>
        <authorList>
            <person name="Sawada H."/>
            <person name="Fujikawa T."/>
            <person name="Satou M."/>
        </authorList>
    </citation>
    <scope>NUCLEOTIDE SEQUENCE [LARGE SCALE GENOMIC DNA]</scope>
    <source>
        <strain evidence="11 12">MAFF 302046</strain>
    </source>
</reference>
<dbReference type="PRINTS" id="PR00411">
    <property type="entry name" value="PNDRDTASEI"/>
</dbReference>
<gene>
    <name evidence="11" type="ORF">M1B35_03250</name>
</gene>
<dbReference type="RefSeq" id="WP_268261200.1">
    <property type="nucleotide sequence ID" value="NZ_JALQCX010000005.1"/>
</dbReference>
<evidence type="ECO:0000256" key="4">
    <source>
        <dbReference type="ARBA" id="ARBA00022490"/>
    </source>
</evidence>
<reference evidence="11 12" key="2">
    <citation type="journal article" date="2023" name="Plant Pathol.">
        <title>Dismantling and reorganizing Pseudomonas marginalis sensu#lato.</title>
        <authorList>
            <person name="Sawada H."/>
            <person name="Fujikawa T."/>
            <person name="Satou M."/>
        </authorList>
    </citation>
    <scope>NUCLEOTIDE SEQUENCE [LARGE SCALE GENOMIC DNA]</scope>
    <source>
        <strain evidence="11 12">MAFF 302046</strain>
    </source>
</reference>
<comment type="similarity">
    <text evidence="3">Belongs to the FAD-dependent oxidoreductase family.</text>
</comment>
<keyword evidence="6" id="KW-0274">FAD</keyword>
<evidence type="ECO:0000313" key="11">
    <source>
        <dbReference type="EMBL" id="MCK9813196.1"/>
    </source>
</evidence>
<name>A0ABT0JBC9_9PSED</name>
<organism evidence="11 12">
    <name type="scientific">Pseudomonas morbosilactucae</name>
    <dbReference type="NCBI Taxonomy" id="2938197"/>
    <lineage>
        <taxon>Bacteria</taxon>
        <taxon>Pseudomonadati</taxon>
        <taxon>Pseudomonadota</taxon>
        <taxon>Gammaproteobacteria</taxon>
        <taxon>Pseudomonadales</taxon>
        <taxon>Pseudomonadaceae</taxon>
        <taxon>Pseudomonas</taxon>
    </lineage>
</organism>
<dbReference type="EMBL" id="JALQCX010000005">
    <property type="protein sequence ID" value="MCK9813196.1"/>
    <property type="molecule type" value="Genomic_DNA"/>
</dbReference>
<keyword evidence="5" id="KW-0285">Flavoprotein</keyword>
<comment type="caution">
    <text evidence="11">The sequence shown here is derived from an EMBL/GenBank/DDBJ whole genome shotgun (WGS) entry which is preliminary data.</text>
</comment>
<keyword evidence="12" id="KW-1185">Reference proteome</keyword>
<comment type="subcellular location">
    <subcellularLocation>
        <location evidence="2">Cytoplasm</location>
    </subcellularLocation>
</comment>
<dbReference type="PANTHER" id="PTHR43429:SF3">
    <property type="entry name" value="NITRITE REDUCTASE [NAD(P)H]"/>
    <property type="match status" value="1"/>
</dbReference>
<evidence type="ECO:0000256" key="6">
    <source>
        <dbReference type="ARBA" id="ARBA00022827"/>
    </source>
</evidence>
<comment type="cofactor">
    <cofactor evidence="1">
        <name>FAD</name>
        <dbReference type="ChEBI" id="CHEBI:57692"/>
    </cofactor>
</comment>
<dbReference type="InterPro" id="IPR050260">
    <property type="entry name" value="FAD-bd_OxRdtase"/>
</dbReference>
<evidence type="ECO:0000313" key="12">
    <source>
        <dbReference type="Proteomes" id="UP001155163"/>
    </source>
</evidence>
<dbReference type="Gene3D" id="3.50.50.60">
    <property type="entry name" value="FAD/NAD(P)-binding domain"/>
    <property type="match status" value="2"/>
</dbReference>
<dbReference type="InterPro" id="IPR036188">
    <property type="entry name" value="FAD/NAD-bd_sf"/>
</dbReference>
<evidence type="ECO:0000259" key="9">
    <source>
        <dbReference type="Pfam" id="PF07992"/>
    </source>
</evidence>
<dbReference type="Pfam" id="PF18113">
    <property type="entry name" value="Rbx_binding"/>
    <property type="match status" value="1"/>
</dbReference>
<evidence type="ECO:0000256" key="1">
    <source>
        <dbReference type="ARBA" id="ARBA00001974"/>
    </source>
</evidence>
<accession>A0ABT0JBC9</accession>